<dbReference type="SUPFAM" id="SSF54909">
    <property type="entry name" value="Dimeric alpha+beta barrel"/>
    <property type="match status" value="1"/>
</dbReference>
<proteinExistence type="predicted"/>
<dbReference type="InterPro" id="IPR013448">
    <property type="entry name" value="L-rhamnose_mutarotase"/>
</dbReference>
<evidence type="ECO:0000313" key="5">
    <source>
        <dbReference type="EMBL" id="SVB21643.1"/>
    </source>
</evidence>
<keyword evidence="4" id="KW-0684">Rhamnose metabolism</keyword>
<evidence type="ECO:0000256" key="3">
    <source>
        <dbReference type="ARBA" id="ARBA00023277"/>
    </source>
</evidence>
<gene>
    <name evidence="5" type="ORF">METZ01_LOCUS174497</name>
</gene>
<accession>A0A382C8N0</accession>
<reference evidence="5" key="1">
    <citation type="submission" date="2018-05" db="EMBL/GenBank/DDBJ databases">
        <authorList>
            <person name="Lanie J.A."/>
            <person name="Ng W.-L."/>
            <person name="Kazmierczak K.M."/>
            <person name="Andrzejewski T.M."/>
            <person name="Davidsen T.M."/>
            <person name="Wayne K.J."/>
            <person name="Tettelin H."/>
            <person name="Glass J.I."/>
            <person name="Rusch D."/>
            <person name="Podicherti R."/>
            <person name="Tsui H.-C.T."/>
            <person name="Winkler M.E."/>
        </authorList>
    </citation>
    <scope>NUCLEOTIDE SEQUENCE</scope>
</reference>
<dbReference type="InterPro" id="IPR008000">
    <property type="entry name" value="Rham/fucose_mutarotase"/>
</dbReference>
<organism evidence="5">
    <name type="scientific">marine metagenome</name>
    <dbReference type="NCBI Taxonomy" id="408172"/>
    <lineage>
        <taxon>unclassified sequences</taxon>
        <taxon>metagenomes</taxon>
        <taxon>ecological metagenomes</taxon>
    </lineage>
</organism>
<keyword evidence="3" id="KW-0119">Carbohydrate metabolism</keyword>
<keyword evidence="1" id="KW-0963">Cytoplasm</keyword>
<sequence length="102" mass="12194">MARVGFKMQLKPGNEVEYKRRHDEIWPNLSQLLTDQGIRNYSIFRDGLTLFAYLEIDDPTRLESLPDEDMMQQWWRYMEPLMECNSDASPVIVHLEEAFHMD</sequence>
<dbReference type="GO" id="GO:0019301">
    <property type="term" value="P:rhamnose catabolic process"/>
    <property type="evidence" value="ECO:0007669"/>
    <property type="project" value="TreeGrafter"/>
</dbReference>
<dbReference type="PANTHER" id="PTHR34389:SF2">
    <property type="entry name" value="L-RHAMNOSE MUTAROTASE"/>
    <property type="match status" value="1"/>
</dbReference>
<evidence type="ECO:0000256" key="2">
    <source>
        <dbReference type="ARBA" id="ARBA00023235"/>
    </source>
</evidence>
<dbReference type="InterPro" id="IPR011008">
    <property type="entry name" value="Dimeric_a/b-barrel"/>
</dbReference>
<name>A0A382C8N0_9ZZZZ</name>
<keyword evidence="2" id="KW-0413">Isomerase</keyword>
<dbReference type="Gene3D" id="3.30.70.100">
    <property type="match status" value="1"/>
</dbReference>
<evidence type="ECO:0008006" key="6">
    <source>
        <dbReference type="Google" id="ProtNLM"/>
    </source>
</evidence>
<dbReference type="AlphaFoldDB" id="A0A382C8N0"/>
<dbReference type="GO" id="GO:0005737">
    <property type="term" value="C:cytoplasm"/>
    <property type="evidence" value="ECO:0007669"/>
    <property type="project" value="InterPro"/>
</dbReference>
<dbReference type="PANTHER" id="PTHR34389">
    <property type="entry name" value="L-RHAMNOSE MUTAROTASE"/>
    <property type="match status" value="1"/>
</dbReference>
<dbReference type="EMBL" id="UINC01033026">
    <property type="protein sequence ID" value="SVB21643.1"/>
    <property type="molecule type" value="Genomic_DNA"/>
</dbReference>
<dbReference type="Pfam" id="PF05336">
    <property type="entry name" value="rhaM"/>
    <property type="match status" value="1"/>
</dbReference>
<evidence type="ECO:0000256" key="4">
    <source>
        <dbReference type="ARBA" id="ARBA00023308"/>
    </source>
</evidence>
<dbReference type="NCBIfam" id="TIGR02625">
    <property type="entry name" value="YiiL_rotase"/>
    <property type="match status" value="1"/>
</dbReference>
<evidence type="ECO:0000256" key="1">
    <source>
        <dbReference type="ARBA" id="ARBA00022490"/>
    </source>
</evidence>
<protein>
    <recommendedName>
        <fullName evidence="6">L-rhamnose mutarotase</fullName>
    </recommendedName>
</protein>
<dbReference type="GO" id="GO:0016857">
    <property type="term" value="F:racemase and epimerase activity, acting on carbohydrates and derivatives"/>
    <property type="evidence" value="ECO:0007669"/>
    <property type="project" value="InterPro"/>
</dbReference>